<dbReference type="Gene3D" id="1.10.510.10">
    <property type="entry name" value="Transferase(Phosphotransferase) domain 1"/>
    <property type="match status" value="1"/>
</dbReference>
<comment type="catalytic activity">
    <reaction evidence="9">
        <text>L-seryl-[protein] + ATP = O-phospho-L-seryl-[protein] + ADP + H(+)</text>
        <dbReference type="Rhea" id="RHEA:17989"/>
        <dbReference type="Rhea" id="RHEA-COMP:9863"/>
        <dbReference type="Rhea" id="RHEA-COMP:11604"/>
        <dbReference type="ChEBI" id="CHEBI:15378"/>
        <dbReference type="ChEBI" id="CHEBI:29999"/>
        <dbReference type="ChEBI" id="CHEBI:30616"/>
        <dbReference type="ChEBI" id="CHEBI:83421"/>
        <dbReference type="ChEBI" id="CHEBI:456216"/>
        <dbReference type="EC" id="2.7.12.2"/>
    </reaction>
</comment>
<dbReference type="GO" id="GO:0030447">
    <property type="term" value="P:filamentous growth"/>
    <property type="evidence" value="ECO:0007669"/>
    <property type="project" value="UniProtKB-ARBA"/>
</dbReference>
<feature type="region of interest" description="Disordered" evidence="11">
    <location>
        <begin position="300"/>
        <end position="469"/>
    </location>
</feature>
<organism evidence="13 14">
    <name type="scientific">Ambrosiozyma monospora</name>
    <name type="common">Yeast</name>
    <name type="synonym">Endomycopsis monosporus</name>
    <dbReference type="NCBI Taxonomy" id="43982"/>
    <lineage>
        <taxon>Eukaryota</taxon>
        <taxon>Fungi</taxon>
        <taxon>Dikarya</taxon>
        <taxon>Ascomycota</taxon>
        <taxon>Saccharomycotina</taxon>
        <taxon>Pichiomycetes</taxon>
        <taxon>Pichiales</taxon>
        <taxon>Pichiaceae</taxon>
        <taxon>Ambrosiozyma</taxon>
    </lineage>
</organism>
<dbReference type="Proteomes" id="UP001165063">
    <property type="component" value="Unassembled WGS sequence"/>
</dbReference>
<evidence type="ECO:0000256" key="9">
    <source>
        <dbReference type="ARBA" id="ARBA00049014"/>
    </source>
</evidence>
<feature type="region of interest" description="Disordered" evidence="11">
    <location>
        <begin position="1"/>
        <end position="166"/>
    </location>
</feature>
<comment type="caution">
    <text evidence="13">The sequence shown here is derived from an EMBL/GenBank/DDBJ whole genome shotgun (WGS) entry which is preliminary data.</text>
</comment>
<evidence type="ECO:0000256" key="3">
    <source>
        <dbReference type="ARBA" id="ARBA00022679"/>
    </source>
</evidence>
<dbReference type="SMART" id="SM00220">
    <property type="entry name" value="S_TKc"/>
    <property type="match status" value="1"/>
</dbReference>
<dbReference type="GO" id="GO:0071474">
    <property type="term" value="P:cellular hyperosmotic response"/>
    <property type="evidence" value="ECO:0007669"/>
    <property type="project" value="TreeGrafter"/>
</dbReference>
<gene>
    <name evidence="13" type="ORF">Amon01_000249600</name>
</gene>
<protein>
    <recommendedName>
        <fullName evidence="8">mitogen-activated protein kinase kinase</fullName>
        <ecNumber evidence="8">2.7.12.2</ecNumber>
    </recommendedName>
</protein>
<dbReference type="AlphaFoldDB" id="A0A9W7DDW9"/>
<dbReference type="GO" id="GO:0032991">
    <property type="term" value="C:protein-containing complex"/>
    <property type="evidence" value="ECO:0007669"/>
    <property type="project" value="UniProtKB-ARBA"/>
</dbReference>
<feature type="compositionally biased region" description="Low complexity" evidence="11">
    <location>
        <begin position="215"/>
        <end position="229"/>
    </location>
</feature>
<dbReference type="FunFam" id="3.30.200.20:FF:000341">
    <property type="entry name" value="MAP kinase kinase PBS2"/>
    <property type="match status" value="1"/>
</dbReference>
<dbReference type="PROSITE" id="PS50011">
    <property type="entry name" value="PROTEIN_KINASE_DOM"/>
    <property type="match status" value="1"/>
</dbReference>
<dbReference type="GO" id="GO:0005737">
    <property type="term" value="C:cytoplasm"/>
    <property type="evidence" value="ECO:0007669"/>
    <property type="project" value="UniProtKB-ARBA"/>
</dbReference>
<evidence type="ECO:0000256" key="10">
    <source>
        <dbReference type="PROSITE-ProRule" id="PRU10141"/>
    </source>
</evidence>
<dbReference type="PANTHER" id="PTHR48013:SF25">
    <property type="entry name" value="MAP KINASE KINASE PBS2"/>
    <property type="match status" value="1"/>
</dbReference>
<evidence type="ECO:0000259" key="12">
    <source>
        <dbReference type="PROSITE" id="PS50011"/>
    </source>
</evidence>
<dbReference type="GO" id="GO:0005524">
    <property type="term" value="F:ATP binding"/>
    <property type="evidence" value="ECO:0007669"/>
    <property type="project" value="UniProtKB-UniRule"/>
</dbReference>
<comment type="similarity">
    <text evidence="7">Belongs to the protein kinase superfamily. STE Ser/Thr protein kinase family. MAP kinase kinase subfamily.</text>
</comment>
<dbReference type="GO" id="GO:0038066">
    <property type="term" value="P:p38MAPK cascade"/>
    <property type="evidence" value="ECO:0007669"/>
    <property type="project" value="UniProtKB-ARBA"/>
</dbReference>
<dbReference type="Gene3D" id="3.30.200.20">
    <property type="entry name" value="Phosphorylase Kinase, domain 1"/>
    <property type="match status" value="1"/>
</dbReference>
<feature type="compositionally biased region" description="Low complexity" evidence="11">
    <location>
        <begin position="382"/>
        <end position="413"/>
    </location>
</feature>
<feature type="domain" description="Protein kinase" evidence="12">
    <location>
        <begin position="514"/>
        <end position="771"/>
    </location>
</feature>
<dbReference type="GO" id="GO:0004708">
    <property type="term" value="F:MAP kinase kinase activity"/>
    <property type="evidence" value="ECO:0007669"/>
    <property type="project" value="UniProtKB-EC"/>
</dbReference>
<dbReference type="Pfam" id="PF00069">
    <property type="entry name" value="Pkinase"/>
    <property type="match status" value="1"/>
</dbReference>
<dbReference type="OrthoDB" id="10252354at2759"/>
<keyword evidence="6 10" id="KW-0067">ATP-binding</keyword>
<feature type="compositionally biased region" description="Polar residues" evidence="11">
    <location>
        <begin position="240"/>
        <end position="265"/>
    </location>
</feature>
<keyword evidence="2" id="KW-0597">Phosphoprotein</keyword>
<keyword evidence="4 10" id="KW-0547">Nucleotide-binding</keyword>
<dbReference type="InterPro" id="IPR017441">
    <property type="entry name" value="Protein_kinase_ATP_BS"/>
</dbReference>
<evidence type="ECO:0000256" key="2">
    <source>
        <dbReference type="ARBA" id="ARBA00022553"/>
    </source>
</evidence>
<feature type="binding site" evidence="10">
    <location>
        <position position="543"/>
    </location>
    <ligand>
        <name>ATP</name>
        <dbReference type="ChEBI" id="CHEBI:30616"/>
    </ligand>
</feature>
<feature type="compositionally biased region" description="Basic and acidic residues" evidence="11">
    <location>
        <begin position="138"/>
        <end position="151"/>
    </location>
</feature>
<feature type="compositionally biased region" description="Low complexity" evidence="11">
    <location>
        <begin position="52"/>
        <end position="85"/>
    </location>
</feature>
<feature type="compositionally biased region" description="Basic residues" evidence="11">
    <location>
        <begin position="15"/>
        <end position="24"/>
    </location>
</feature>
<dbReference type="EMBL" id="BSXU01000919">
    <property type="protein sequence ID" value="GMG22104.1"/>
    <property type="molecule type" value="Genomic_DNA"/>
</dbReference>
<evidence type="ECO:0000256" key="1">
    <source>
        <dbReference type="ARBA" id="ARBA00022527"/>
    </source>
</evidence>
<proteinExistence type="inferred from homology"/>
<evidence type="ECO:0000256" key="11">
    <source>
        <dbReference type="SAM" id="MobiDB-lite"/>
    </source>
</evidence>
<dbReference type="InterPro" id="IPR000719">
    <property type="entry name" value="Prot_kinase_dom"/>
</dbReference>
<evidence type="ECO:0000256" key="6">
    <source>
        <dbReference type="ARBA" id="ARBA00022840"/>
    </source>
</evidence>
<feature type="region of interest" description="Disordered" evidence="11">
    <location>
        <begin position="215"/>
        <end position="265"/>
    </location>
</feature>
<dbReference type="PROSITE" id="PS00107">
    <property type="entry name" value="PROTEIN_KINASE_ATP"/>
    <property type="match status" value="1"/>
</dbReference>
<dbReference type="SUPFAM" id="SSF56112">
    <property type="entry name" value="Protein kinase-like (PK-like)"/>
    <property type="match status" value="1"/>
</dbReference>
<keyword evidence="14" id="KW-1185">Reference proteome</keyword>
<dbReference type="InterPro" id="IPR011009">
    <property type="entry name" value="Kinase-like_dom_sf"/>
</dbReference>
<evidence type="ECO:0000313" key="14">
    <source>
        <dbReference type="Proteomes" id="UP001165063"/>
    </source>
</evidence>
<feature type="compositionally biased region" description="Polar residues" evidence="11">
    <location>
        <begin position="301"/>
        <end position="314"/>
    </location>
</feature>
<dbReference type="GO" id="GO:0004674">
    <property type="term" value="F:protein serine/threonine kinase activity"/>
    <property type="evidence" value="ECO:0007669"/>
    <property type="project" value="UniProtKB-KW"/>
</dbReference>
<feature type="compositionally biased region" description="Basic and acidic residues" evidence="11">
    <location>
        <begin position="417"/>
        <end position="426"/>
    </location>
</feature>
<evidence type="ECO:0000256" key="4">
    <source>
        <dbReference type="ARBA" id="ARBA00022741"/>
    </source>
</evidence>
<sequence length="820" mass="88436">MEPSQYGYKHFEQHQHRHGHHHHQQSPPPQPPVPGHTHHKSSTGGGNIVGEKPLPSLPSSSKNHNKPLPTLPSSSTSPGSMPSSGYTAPSTPREDGNNNLNNNNNNNNLAANKQQPPLPGSSEKVDDNLIRRTSFRLPKQDSVPEKKDSPHNDSVSSFNRFGNVSSTGVNNSVSSVNLGNPNNSNSNLNANLRNNGLHYHPTAPSDVKQIVVTSNLSSNSNSPSSPFSPVGGILGDSPPIDNSTLSHSSNFTDTNTNAPATLPKSTIPANILNSATMNHVKKQNNKKPSLSQRRGMKLDLTSFNSTPNTQNNNSKEIDKSTSNSNNNSNARSRSANLHSNSNNSKGNNKKNVGLSLASHPAFANSKSNNNDGNSINPRMSTSSVISSSSSSRLPPSSRPVSSSSLSSVISSISQKQQQRDSLDKLKKNVLPRRGAGGGGPVNSSRPASINSLPCSSSSSSSSSSQSKPSGMFAKYAKYVDIKSGKLYFAGKASLHAKGVDFSNGSSFRISQDDLEFLEEIGSGNYGVVSKVLHKPTGIVMAMKEVRLELEDSKFRQILMELEVLHTCVSDCIVDFYGAFFVEGGVYMCMEFMHGGSLDKIYGDGIDEPELAYITKCVITALKELKDNHNIIHRDVKPTNILANESGKVKLCDFGVSGNLVASMAKTNIGCQSYMAPERIKSTNPDVSTYSVQSDIWSLGLSILETAEGSYPYPPDTYDNVFSQLRAIVEGDAPELPSDRFSAEAQDFVKQCLNKNPSKRPVYAKLLAHPWLNKYDDEECQALMSKLVKKRLQERALKAGGYGAGDRVVPALHKGGLTIKE</sequence>
<reference evidence="13" key="1">
    <citation type="submission" date="2023-04" db="EMBL/GenBank/DDBJ databases">
        <title>Ambrosiozyma monospora NBRC 1965.</title>
        <authorList>
            <person name="Ichikawa N."/>
            <person name="Sato H."/>
            <person name="Tonouchi N."/>
        </authorList>
    </citation>
    <scope>NUCLEOTIDE SEQUENCE</scope>
    <source>
        <strain evidence="13">NBRC 1965</strain>
    </source>
</reference>
<keyword evidence="5" id="KW-0418">Kinase</keyword>
<evidence type="ECO:0000313" key="13">
    <source>
        <dbReference type="EMBL" id="GMG22104.1"/>
    </source>
</evidence>
<name>A0A9W7DDW9_AMBMO</name>
<keyword evidence="3" id="KW-0808">Transferase</keyword>
<feature type="compositionally biased region" description="Polar residues" evidence="11">
    <location>
        <begin position="364"/>
        <end position="381"/>
    </location>
</feature>
<feature type="compositionally biased region" description="Low complexity" evidence="11">
    <location>
        <begin position="446"/>
        <end position="469"/>
    </location>
</feature>
<evidence type="ECO:0000256" key="5">
    <source>
        <dbReference type="ARBA" id="ARBA00022777"/>
    </source>
</evidence>
<dbReference type="PANTHER" id="PTHR48013">
    <property type="entry name" value="DUAL SPECIFICITY MITOGEN-ACTIVATED PROTEIN KINASE KINASE 5-RELATED"/>
    <property type="match status" value="1"/>
</dbReference>
<accession>A0A9W7DDW9</accession>
<feature type="compositionally biased region" description="Low complexity" evidence="11">
    <location>
        <begin position="320"/>
        <end position="351"/>
    </location>
</feature>
<evidence type="ECO:0000256" key="8">
    <source>
        <dbReference type="ARBA" id="ARBA00038999"/>
    </source>
</evidence>
<keyword evidence="1" id="KW-0723">Serine/threonine-protein kinase</keyword>
<feature type="compositionally biased region" description="Low complexity" evidence="11">
    <location>
        <begin position="97"/>
        <end position="112"/>
    </location>
</feature>
<evidence type="ECO:0000256" key="7">
    <source>
        <dbReference type="ARBA" id="ARBA00038035"/>
    </source>
</evidence>
<dbReference type="EC" id="2.7.12.2" evidence="8"/>